<accession>A0A7I8VQQ5</accession>
<dbReference type="GO" id="GO:0060340">
    <property type="term" value="P:positive regulation of type I interferon-mediated signaling pathway"/>
    <property type="evidence" value="ECO:0007669"/>
    <property type="project" value="TreeGrafter"/>
</dbReference>
<feature type="domain" description="B box-type" evidence="3">
    <location>
        <begin position="66"/>
        <end position="107"/>
    </location>
</feature>
<dbReference type="Gene3D" id="3.30.160.60">
    <property type="entry name" value="Classic Zinc Finger"/>
    <property type="match status" value="1"/>
</dbReference>
<dbReference type="GO" id="GO:0045087">
    <property type="term" value="P:innate immune response"/>
    <property type="evidence" value="ECO:0007669"/>
    <property type="project" value="TreeGrafter"/>
</dbReference>
<keyword evidence="1" id="KW-0862">Zinc</keyword>
<feature type="domain" description="B box-type" evidence="3">
    <location>
        <begin position="19"/>
        <end position="62"/>
    </location>
</feature>
<keyword evidence="1" id="KW-0479">Metal-binding</keyword>
<dbReference type="OrthoDB" id="264520at2759"/>
<dbReference type="GO" id="GO:0005654">
    <property type="term" value="C:nucleoplasm"/>
    <property type="evidence" value="ECO:0007669"/>
    <property type="project" value="TreeGrafter"/>
</dbReference>
<dbReference type="InterPro" id="IPR047153">
    <property type="entry name" value="TRIM45/56/19-like"/>
</dbReference>
<organism evidence="4 5">
    <name type="scientific">Dimorphilus gyrociliatus</name>
    <dbReference type="NCBI Taxonomy" id="2664684"/>
    <lineage>
        <taxon>Eukaryota</taxon>
        <taxon>Metazoa</taxon>
        <taxon>Spiralia</taxon>
        <taxon>Lophotrochozoa</taxon>
        <taxon>Annelida</taxon>
        <taxon>Polychaeta</taxon>
        <taxon>Polychaeta incertae sedis</taxon>
        <taxon>Dinophilidae</taxon>
        <taxon>Dimorphilus</taxon>
    </lineage>
</organism>
<dbReference type="PANTHER" id="PTHR25462">
    <property type="entry name" value="BONUS, ISOFORM C-RELATED"/>
    <property type="match status" value="1"/>
</dbReference>
<dbReference type="SUPFAM" id="SSF101898">
    <property type="entry name" value="NHL repeat"/>
    <property type="match status" value="1"/>
</dbReference>
<dbReference type="Pfam" id="PF00643">
    <property type="entry name" value="zf-B_box"/>
    <property type="match status" value="1"/>
</dbReference>
<evidence type="ECO:0000313" key="4">
    <source>
        <dbReference type="EMBL" id="CAD5118391.1"/>
    </source>
</evidence>
<sequence length="624" mass="69877">MSKSLNSSDIVDFDGLCQICRLKNKRKSAPMYCSDCSMPLCKICSDQHRTTKVTADHYVVPKSEKKVEQNCSKHDFAEVRYFCEKCSQLICVNCTMIEHKNHDIVDLNEKIAECEAALRKVMAKISRISATLSEELEWLQKIEINIEEIREEKKIALNAHVIQLQQTIRSQHEKLEQDLDSFLDSKLEKVSDRKKVVKTKWQELKKVQDFASRKGNDKLSQEKFIATALRVSQQAEIFQSPKALDRKEFSGPSIIFLNNQTLGKVENNPKMNLLPTINQDAKPNKLDSIKRSSKVPIVKAAPKTTPRKRKKVYEGLKKSEDIDSGIPLPREISSRREISLPPARSISTISLQSFPKPEIAQRVPPQTARIVSKFKTTSYIKEPCGLAFLSNGKIVIADAENSGLWICDRSGKFQQRVLSTEINYPVGILVNESGNIAVAIENSLKIYSPQSWNCLSHFPIGSGIRGLSIDINGCYVVTEGHALCVYDESGSKLRNFPLGSLPEFFNLAVGGSNIGLTFEPRNGDRQLRIYSYDGDMLKTTRLPASAKGLFMDKFGNALIASTGSFYSLQSSTQTISQIIPVDKSGAAFRLHAHSLSKTPSGQLITVHVSPYTKRSEVVTMELER</sequence>
<dbReference type="GO" id="GO:0061630">
    <property type="term" value="F:ubiquitin protein ligase activity"/>
    <property type="evidence" value="ECO:0007669"/>
    <property type="project" value="TreeGrafter"/>
</dbReference>
<dbReference type="InterPro" id="IPR000315">
    <property type="entry name" value="Znf_B-box"/>
</dbReference>
<evidence type="ECO:0000259" key="3">
    <source>
        <dbReference type="PROSITE" id="PS50119"/>
    </source>
</evidence>
<dbReference type="InterPro" id="IPR011042">
    <property type="entry name" value="6-blade_b-propeller_TolB-like"/>
</dbReference>
<dbReference type="PROSITE" id="PS50119">
    <property type="entry name" value="ZF_BBOX"/>
    <property type="match status" value="2"/>
</dbReference>
<name>A0A7I8VQQ5_9ANNE</name>
<dbReference type="SMART" id="SM00336">
    <property type="entry name" value="BBOX"/>
    <property type="match status" value="2"/>
</dbReference>
<proteinExistence type="predicted"/>
<dbReference type="AlphaFoldDB" id="A0A7I8VQQ5"/>
<evidence type="ECO:0000256" key="2">
    <source>
        <dbReference type="SAM" id="Coils"/>
    </source>
</evidence>
<keyword evidence="1" id="KW-0863">Zinc-finger</keyword>
<dbReference type="Gene3D" id="2.120.10.30">
    <property type="entry name" value="TolB, C-terminal domain"/>
    <property type="match status" value="1"/>
</dbReference>
<keyword evidence="2" id="KW-0175">Coiled coil</keyword>
<dbReference type="EMBL" id="CAJFCJ010000008">
    <property type="protein sequence ID" value="CAD5118391.1"/>
    <property type="molecule type" value="Genomic_DNA"/>
</dbReference>
<evidence type="ECO:0000256" key="1">
    <source>
        <dbReference type="PROSITE-ProRule" id="PRU00024"/>
    </source>
</evidence>
<protein>
    <submittedName>
        <fullName evidence="4">DgyrCDS7097</fullName>
    </submittedName>
</protein>
<gene>
    <name evidence="4" type="ORF">DGYR_LOCUS6776</name>
</gene>
<evidence type="ECO:0000313" key="5">
    <source>
        <dbReference type="Proteomes" id="UP000549394"/>
    </source>
</evidence>
<dbReference type="SUPFAM" id="SSF57845">
    <property type="entry name" value="B-box zinc-binding domain"/>
    <property type="match status" value="1"/>
</dbReference>
<reference evidence="4 5" key="1">
    <citation type="submission" date="2020-08" db="EMBL/GenBank/DDBJ databases">
        <authorList>
            <person name="Hejnol A."/>
        </authorList>
    </citation>
    <scope>NUCLEOTIDE SEQUENCE [LARGE SCALE GENOMIC DNA]</scope>
</reference>
<dbReference type="CDD" id="cd19757">
    <property type="entry name" value="Bbox1"/>
    <property type="match status" value="1"/>
</dbReference>
<keyword evidence="5" id="KW-1185">Reference proteome</keyword>
<comment type="caution">
    <text evidence="4">The sequence shown here is derived from an EMBL/GenBank/DDBJ whole genome shotgun (WGS) entry which is preliminary data.</text>
</comment>
<dbReference type="Proteomes" id="UP000549394">
    <property type="component" value="Unassembled WGS sequence"/>
</dbReference>
<feature type="coiled-coil region" evidence="2">
    <location>
        <begin position="97"/>
        <end position="159"/>
    </location>
</feature>
<dbReference type="GO" id="GO:0008270">
    <property type="term" value="F:zinc ion binding"/>
    <property type="evidence" value="ECO:0007669"/>
    <property type="project" value="UniProtKB-KW"/>
</dbReference>
<dbReference type="PANTHER" id="PTHR25462:SF299">
    <property type="entry name" value="E3 UBIQUITIN-PROTEIN LIGASE TRIM56"/>
    <property type="match status" value="1"/>
</dbReference>